<gene>
    <name evidence="2" type="ORF">EV193_102304</name>
</gene>
<feature type="coiled-coil region" evidence="1">
    <location>
        <begin position="53"/>
        <end position="104"/>
    </location>
</feature>
<name>A0A4Q7L2A4_9PSEU</name>
<comment type="caution">
    <text evidence="2">The sequence shown here is derived from an EMBL/GenBank/DDBJ whole genome shotgun (WGS) entry which is preliminary data.</text>
</comment>
<evidence type="ECO:0000313" key="2">
    <source>
        <dbReference type="EMBL" id="RZS43325.1"/>
    </source>
</evidence>
<evidence type="ECO:0000313" key="3">
    <source>
        <dbReference type="Proteomes" id="UP000294257"/>
    </source>
</evidence>
<sequence>MTHPALEAAAKDCKTLARASASVGGPDPVDAIKHMDCDPEAINQLAEQMDPGLTKLRQKIADAEAELTKLTDSGDSGDAHKKKVAKAKHLIEKLSKKHEDLRQTQDAIYVIAYQLDKRAAKYGEWITGIADHNHTNALIVLGDFTGVGSDLTGATEAVLKAVDSIIKLARDFQEEVNELRQRAAELAARIHQN</sequence>
<keyword evidence="1" id="KW-0175">Coiled coil</keyword>
<feature type="coiled-coil region" evidence="1">
    <location>
        <begin position="162"/>
        <end position="189"/>
    </location>
</feature>
<organism evidence="2 3">
    <name type="scientific">Herbihabitans rhizosphaerae</name>
    <dbReference type="NCBI Taxonomy" id="1872711"/>
    <lineage>
        <taxon>Bacteria</taxon>
        <taxon>Bacillati</taxon>
        <taxon>Actinomycetota</taxon>
        <taxon>Actinomycetes</taxon>
        <taxon>Pseudonocardiales</taxon>
        <taxon>Pseudonocardiaceae</taxon>
        <taxon>Herbihabitans</taxon>
    </lineage>
</organism>
<protein>
    <submittedName>
        <fullName evidence="2">Uncharacterized protein</fullName>
    </submittedName>
</protein>
<keyword evidence="3" id="KW-1185">Reference proteome</keyword>
<dbReference type="OrthoDB" id="3627378at2"/>
<dbReference type="EMBL" id="SGWQ01000002">
    <property type="protein sequence ID" value="RZS43325.1"/>
    <property type="molecule type" value="Genomic_DNA"/>
</dbReference>
<evidence type="ECO:0000256" key="1">
    <source>
        <dbReference type="SAM" id="Coils"/>
    </source>
</evidence>
<accession>A0A4Q7L2A4</accession>
<proteinExistence type="predicted"/>
<dbReference type="RefSeq" id="WP_130343188.1">
    <property type="nucleotide sequence ID" value="NZ_SGWQ01000002.1"/>
</dbReference>
<dbReference type="AlphaFoldDB" id="A0A4Q7L2A4"/>
<dbReference type="Proteomes" id="UP000294257">
    <property type="component" value="Unassembled WGS sequence"/>
</dbReference>
<reference evidence="2 3" key="1">
    <citation type="submission" date="2019-02" db="EMBL/GenBank/DDBJ databases">
        <title>Genomic Encyclopedia of Type Strains, Phase IV (KMG-IV): sequencing the most valuable type-strain genomes for metagenomic binning, comparative biology and taxonomic classification.</title>
        <authorList>
            <person name="Goeker M."/>
        </authorList>
    </citation>
    <scope>NUCLEOTIDE SEQUENCE [LARGE SCALE GENOMIC DNA]</scope>
    <source>
        <strain evidence="2 3">DSM 101727</strain>
    </source>
</reference>